<dbReference type="Pfam" id="PF00172">
    <property type="entry name" value="Zn_clus"/>
    <property type="match status" value="1"/>
</dbReference>
<dbReference type="InterPro" id="IPR007219">
    <property type="entry name" value="XnlR_reg_dom"/>
</dbReference>
<evidence type="ECO:0000256" key="6">
    <source>
        <dbReference type="SAM" id="MobiDB-lite"/>
    </source>
</evidence>
<dbReference type="PROSITE" id="PS00463">
    <property type="entry name" value="ZN2_CY6_FUNGAL_1"/>
    <property type="match status" value="1"/>
</dbReference>
<evidence type="ECO:0000256" key="3">
    <source>
        <dbReference type="ARBA" id="ARBA00023015"/>
    </source>
</evidence>
<feature type="region of interest" description="Disordered" evidence="6">
    <location>
        <begin position="137"/>
        <end position="167"/>
    </location>
</feature>
<dbReference type="PANTHER" id="PTHR47338">
    <property type="entry name" value="ZN(II)2CYS6 TRANSCRIPTION FACTOR (EUROFUNG)-RELATED"/>
    <property type="match status" value="1"/>
</dbReference>
<dbReference type="CDD" id="cd00067">
    <property type="entry name" value="GAL4"/>
    <property type="match status" value="1"/>
</dbReference>
<feature type="region of interest" description="Disordered" evidence="6">
    <location>
        <begin position="1"/>
        <end position="22"/>
    </location>
</feature>
<dbReference type="PROSITE" id="PS50048">
    <property type="entry name" value="ZN2_CY6_FUNGAL_2"/>
    <property type="match status" value="1"/>
</dbReference>
<evidence type="ECO:0000256" key="4">
    <source>
        <dbReference type="ARBA" id="ARBA00023163"/>
    </source>
</evidence>
<dbReference type="SMART" id="SM00066">
    <property type="entry name" value="GAL4"/>
    <property type="match status" value="1"/>
</dbReference>
<sequence>MSTATNEVSNEEPATLSSMAGHEEDINHQTVEEAALKSTAVSTQRISSSLRRRACDTCRARKVRCDRQDPPCNRCVKMGVACHYSGRTKPTNSRMGMSRFLETLNNRLKQAEAQLASTHLMQQNQPQFSVAWRDVDRTGLPTKPSPPHKTPSQEEAQSHWSSVPAPTYPTYDLQESDDLFNQMSVTTSATSAKEASAFLPLDTFIASNSETIMMAQTMLDNQPLEFEPTIFDIPTPTTEPMPTVLATILQKLYERYFEIFHPIIPIINRTRFEHELSQPCPTVELQALSYAMGALAAFSVPELQDYASFYHEQARNLIDLCERQESGDSLENINILQAYVILTLYELKQPNFARAYLTLGRAIKLVQILGLDNAKSDSRMYARWGLSKQSSHSISPAEQEEKRRVFWSLFIFDSFASLRSNICPTFTGVINVPLPSSSEYPDFLDETMPRLDEVFGLTETISLSSFAADTLMISLYQRYFRHIESSYDETSQGFWETHYAIDKAVEHCRKTLLAPHMNGNCGNDPLAIGLRMNLNTLKINLHETALFRVEKDQLPENLAVEANSKCAFAVIDIVKAVQVGMQLTGSRAVTFRQLDRFFVWPITTAIQVCFRMIYNGADDFASYISFLRILSHAMKEIIDPEQISPGLLENAEARIADAARSVRKK</sequence>
<evidence type="ECO:0000256" key="2">
    <source>
        <dbReference type="ARBA" id="ARBA00022723"/>
    </source>
</evidence>
<dbReference type="EMBL" id="KZ679268">
    <property type="protein sequence ID" value="PTB37359.1"/>
    <property type="molecule type" value="Genomic_DNA"/>
</dbReference>
<gene>
    <name evidence="8" type="ORF">M441DRAFT_72642</name>
</gene>
<dbReference type="GO" id="GO:0008270">
    <property type="term" value="F:zinc ion binding"/>
    <property type="evidence" value="ECO:0007669"/>
    <property type="project" value="InterPro"/>
</dbReference>
<dbReference type="InterPro" id="IPR036864">
    <property type="entry name" value="Zn2-C6_fun-type_DNA-bd_sf"/>
</dbReference>
<protein>
    <recommendedName>
        <fullName evidence="7">Zn(2)-C6 fungal-type domain-containing protein</fullName>
    </recommendedName>
</protein>
<dbReference type="AlphaFoldDB" id="A0A2T3YXT0"/>
<dbReference type="InterPro" id="IPR050815">
    <property type="entry name" value="TF_fung"/>
</dbReference>
<evidence type="ECO:0000259" key="7">
    <source>
        <dbReference type="PROSITE" id="PS50048"/>
    </source>
</evidence>
<keyword evidence="5" id="KW-0539">Nucleus</keyword>
<keyword evidence="3" id="KW-0805">Transcription regulation</keyword>
<evidence type="ECO:0000256" key="5">
    <source>
        <dbReference type="ARBA" id="ARBA00023242"/>
    </source>
</evidence>
<dbReference type="GO" id="GO:0000981">
    <property type="term" value="F:DNA-binding transcription factor activity, RNA polymerase II-specific"/>
    <property type="evidence" value="ECO:0007669"/>
    <property type="project" value="InterPro"/>
</dbReference>
<comment type="subcellular location">
    <subcellularLocation>
        <location evidence="1">Nucleus</location>
    </subcellularLocation>
</comment>
<keyword evidence="9" id="KW-1185">Reference proteome</keyword>
<dbReference type="SMART" id="SM00906">
    <property type="entry name" value="Fungal_trans"/>
    <property type="match status" value="1"/>
</dbReference>
<dbReference type="PANTHER" id="PTHR47338:SF10">
    <property type="entry name" value="TRANSCRIPTION FACTOR DOMAIN-CONTAINING PROTEIN-RELATED"/>
    <property type="match status" value="1"/>
</dbReference>
<evidence type="ECO:0000313" key="9">
    <source>
        <dbReference type="Proteomes" id="UP000240493"/>
    </source>
</evidence>
<dbReference type="Pfam" id="PF04082">
    <property type="entry name" value="Fungal_trans"/>
    <property type="match status" value="1"/>
</dbReference>
<dbReference type="SUPFAM" id="SSF57701">
    <property type="entry name" value="Zn2/Cys6 DNA-binding domain"/>
    <property type="match status" value="1"/>
</dbReference>
<feature type="domain" description="Zn(2)-C6 fungal-type" evidence="7">
    <location>
        <begin position="54"/>
        <end position="84"/>
    </location>
</feature>
<proteinExistence type="predicted"/>
<dbReference type="InterPro" id="IPR001138">
    <property type="entry name" value="Zn2Cys6_DnaBD"/>
</dbReference>
<organism evidence="8 9">
    <name type="scientific">Trichoderma asperellum (strain ATCC 204424 / CBS 433.97 / NBRC 101777)</name>
    <dbReference type="NCBI Taxonomy" id="1042311"/>
    <lineage>
        <taxon>Eukaryota</taxon>
        <taxon>Fungi</taxon>
        <taxon>Dikarya</taxon>
        <taxon>Ascomycota</taxon>
        <taxon>Pezizomycotina</taxon>
        <taxon>Sordariomycetes</taxon>
        <taxon>Hypocreomycetidae</taxon>
        <taxon>Hypocreales</taxon>
        <taxon>Hypocreaceae</taxon>
        <taxon>Trichoderma</taxon>
    </lineage>
</organism>
<dbReference type="Proteomes" id="UP000240493">
    <property type="component" value="Unassembled WGS sequence"/>
</dbReference>
<accession>A0A2T3YXT0</accession>
<dbReference type="GO" id="GO:0003677">
    <property type="term" value="F:DNA binding"/>
    <property type="evidence" value="ECO:0007669"/>
    <property type="project" value="InterPro"/>
</dbReference>
<dbReference type="GO" id="GO:0005634">
    <property type="term" value="C:nucleus"/>
    <property type="evidence" value="ECO:0007669"/>
    <property type="project" value="UniProtKB-SubCell"/>
</dbReference>
<dbReference type="OrthoDB" id="4356994at2759"/>
<evidence type="ECO:0000256" key="1">
    <source>
        <dbReference type="ARBA" id="ARBA00004123"/>
    </source>
</evidence>
<dbReference type="CDD" id="cd12148">
    <property type="entry name" value="fungal_TF_MHR"/>
    <property type="match status" value="1"/>
</dbReference>
<evidence type="ECO:0000313" key="8">
    <source>
        <dbReference type="EMBL" id="PTB37359.1"/>
    </source>
</evidence>
<reference evidence="8 9" key="1">
    <citation type="submission" date="2016-07" db="EMBL/GenBank/DDBJ databases">
        <title>Multiple horizontal gene transfer events from other fungi enriched the ability of initially mycotrophic Trichoderma (Ascomycota) to feed on dead plant biomass.</title>
        <authorList>
            <consortium name="DOE Joint Genome Institute"/>
            <person name="Aerts A."/>
            <person name="Atanasova L."/>
            <person name="Chenthamara K."/>
            <person name="Zhang J."/>
            <person name="Grujic M."/>
            <person name="Henrissat B."/>
            <person name="Kuo A."/>
            <person name="Salamov A."/>
            <person name="Lipzen A."/>
            <person name="Labutti K."/>
            <person name="Barry K."/>
            <person name="Miao Y."/>
            <person name="Rahimi M.J."/>
            <person name="Shen Q."/>
            <person name="Grigoriev I.V."/>
            <person name="Kubicek C.P."/>
            <person name="Druzhinina I.S."/>
        </authorList>
    </citation>
    <scope>NUCLEOTIDE SEQUENCE [LARGE SCALE GENOMIC DNA]</scope>
    <source>
        <strain evidence="8 9">CBS 433.97</strain>
    </source>
</reference>
<dbReference type="STRING" id="1042311.A0A2T3YXT0"/>
<name>A0A2T3YXT0_TRIA4</name>
<dbReference type="Gene3D" id="4.10.240.10">
    <property type="entry name" value="Zn(2)-C6 fungal-type DNA-binding domain"/>
    <property type="match status" value="1"/>
</dbReference>
<keyword evidence="2" id="KW-0479">Metal-binding</keyword>
<dbReference type="GO" id="GO:0006351">
    <property type="term" value="P:DNA-templated transcription"/>
    <property type="evidence" value="ECO:0007669"/>
    <property type="project" value="InterPro"/>
</dbReference>
<keyword evidence="4" id="KW-0804">Transcription</keyword>